<feature type="domain" description="Luciferase-like" evidence="3">
    <location>
        <begin position="51"/>
        <end position="335"/>
    </location>
</feature>
<dbReference type="GO" id="GO:0016705">
    <property type="term" value="F:oxidoreductase activity, acting on paired donors, with incorporation or reduction of molecular oxygen"/>
    <property type="evidence" value="ECO:0007669"/>
    <property type="project" value="InterPro"/>
</dbReference>
<dbReference type="RefSeq" id="WP_200823279.1">
    <property type="nucleotide sequence ID" value="NZ_FNVU01000006.1"/>
</dbReference>
<protein>
    <submittedName>
        <fullName evidence="4">Flavin-dependent oxidoreductase, luciferase family (Includes alkanesulfonate monooxygenase SsuD and methylene tetrahydromethanopterin reductase)</fullName>
    </submittedName>
</protein>
<proteinExistence type="predicted"/>
<dbReference type="GO" id="GO:0004497">
    <property type="term" value="F:monooxygenase activity"/>
    <property type="evidence" value="ECO:0007669"/>
    <property type="project" value="UniProtKB-KW"/>
</dbReference>
<dbReference type="InterPro" id="IPR050564">
    <property type="entry name" value="F420-G6PD/mer"/>
</dbReference>
<dbReference type="InterPro" id="IPR011251">
    <property type="entry name" value="Luciferase-like_dom"/>
</dbReference>
<dbReference type="PANTHER" id="PTHR43244">
    <property type="match status" value="1"/>
</dbReference>
<name>A0A1H6BBX2_9ACTN</name>
<evidence type="ECO:0000313" key="5">
    <source>
        <dbReference type="Proteomes" id="UP000236754"/>
    </source>
</evidence>
<evidence type="ECO:0000256" key="1">
    <source>
        <dbReference type="ARBA" id="ARBA00023002"/>
    </source>
</evidence>
<evidence type="ECO:0000256" key="2">
    <source>
        <dbReference type="SAM" id="MobiDB-lite"/>
    </source>
</evidence>
<dbReference type="Gene3D" id="3.20.20.30">
    <property type="entry name" value="Luciferase-like domain"/>
    <property type="match status" value="1"/>
</dbReference>
<dbReference type="Proteomes" id="UP000236754">
    <property type="component" value="Unassembled WGS sequence"/>
</dbReference>
<reference evidence="4 5" key="1">
    <citation type="submission" date="2016-10" db="EMBL/GenBank/DDBJ databases">
        <authorList>
            <person name="de Groot N.N."/>
        </authorList>
    </citation>
    <scope>NUCLEOTIDE SEQUENCE [LARGE SCALE GENOMIC DNA]</scope>
    <source>
        <strain evidence="4 5">CGMCC 4.2023</strain>
    </source>
</reference>
<gene>
    <name evidence="4" type="ORF">SAMN05216223_106398</name>
</gene>
<dbReference type="InterPro" id="IPR036661">
    <property type="entry name" value="Luciferase-like_sf"/>
</dbReference>
<dbReference type="Pfam" id="PF00296">
    <property type="entry name" value="Bac_luciferase"/>
    <property type="match status" value="1"/>
</dbReference>
<evidence type="ECO:0000313" key="4">
    <source>
        <dbReference type="EMBL" id="SEG58142.1"/>
    </source>
</evidence>
<organism evidence="4 5">
    <name type="scientific">Actinacidiphila yanglinensis</name>
    <dbReference type="NCBI Taxonomy" id="310779"/>
    <lineage>
        <taxon>Bacteria</taxon>
        <taxon>Bacillati</taxon>
        <taxon>Actinomycetota</taxon>
        <taxon>Actinomycetes</taxon>
        <taxon>Kitasatosporales</taxon>
        <taxon>Streptomycetaceae</taxon>
        <taxon>Actinacidiphila</taxon>
    </lineage>
</organism>
<keyword evidence="5" id="KW-1185">Reference proteome</keyword>
<evidence type="ECO:0000259" key="3">
    <source>
        <dbReference type="Pfam" id="PF00296"/>
    </source>
</evidence>
<keyword evidence="1" id="KW-0560">Oxidoreductase</keyword>
<dbReference type="SUPFAM" id="SSF51679">
    <property type="entry name" value="Bacterial luciferase-like"/>
    <property type="match status" value="1"/>
</dbReference>
<dbReference type="AlphaFoldDB" id="A0A1H6BBX2"/>
<dbReference type="PANTHER" id="PTHR43244:SF1">
    <property type="entry name" value="5,10-METHYLENETETRAHYDROMETHANOPTERIN REDUCTASE"/>
    <property type="match status" value="1"/>
</dbReference>
<dbReference type="EMBL" id="FNVU01000006">
    <property type="protein sequence ID" value="SEG58142.1"/>
    <property type="molecule type" value="Genomic_DNA"/>
</dbReference>
<feature type="region of interest" description="Disordered" evidence="2">
    <location>
        <begin position="1"/>
        <end position="43"/>
    </location>
</feature>
<accession>A0A1H6BBX2</accession>
<keyword evidence="4" id="KW-0503">Monooxygenase</keyword>
<sequence>MTHALPSASPAPSAPSAPSVPVGDVAPGPSAHRGAALPPAVDPAGHDDALRLGVFVPTPLAQWAPGDGPRDVVDFGVRAERTGFDSLWVTDSLLTPRIEALTALTALASATERVTLGTGTLLPALRPPVTAAQTIASVDQLSGGRLVLAVGAGFPGSFGAPVYAMAGTPWPRRFTRLDETVTLWRRLWTGEGPVSFHGEVLHFDDIAPATPAFRPQGPPIWLGGATPAAHARAGRLYDGWLPYPPDPADYGTGLASIRSSAAAAGRSDAAFAPALFVNVLLTNAADGGRTELDAYARATYGRPVEEMERIQANAAGTPEAVVEKLGRYVDAGARHLVFRIAAPDIAGQRAQLDGLAGLRALLDKPAELRARLDKPAATRAR</sequence>
<feature type="compositionally biased region" description="Low complexity" evidence="2">
    <location>
        <begin position="1"/>
        <end position="31"/>
    </location>
</feature>